<sequence>MPVHPWLNRFETHRGRSEFRVSDFLSLCRRPCISGNKDWIRQQIQRLEANKRGDQKEALPYAVAHFQDEPGLWIKSSFGFDPSFVGMLQVVLKHVEDVKFETIHVDSYIPSASSS</sequence>
<keyword evidence="2" id="KW-1185">Reference proteome</keyword>
<dbReference type="AlphaFoldDB" id="A0A4U5PG90"/>
<dbReference type="EMBL" id="AZBU02000002">
    <property type="protein sequence ID" value="TKR95393.1"/>
    <property type="molecule type" value="Genomic_DNA"/>
</dbReference>
<reference evidence="1 2" key="1">
    <citation type="journal article" date="2015" name="Genome Biol.">
        <title>Comparative genomics of Steinernema reveals deeply conserved gene regulatory networks.</title>
        <authorList>
            <person name="Dillman A.R."/>
            <person name="Macchietto M."/>
            <person name="Porter C.F."/>
            <person name="Rogers A."/>
            <person name="Williams B."/>
            <person name="Antoshechkin I."/>
            <person name="Lee M.M."/>
            <person name="Goodwin Z."/>
            <person name="Lu X."/>
            <person name="Lewis E.E."/>
            <person name="Goodrich-Blair H."/>
            <person name="Stock S.P."/>
            <person name="Adams B.J."/>
            <person name="Sternberg P.W."/>
            <person name="Mortazavi A."/>
        </authorList>
    </citation>
    <scope>NUCLEOTIDE SEQUENCE [LARGE SCALE GENOMIC DNA]</scope>
    <source>
        <strain evidence="1 2">ALL</strain>
    </source>
</reference>
<evidence type="ECO:0000313" key="2">
    <source>
        <dbReference type="Proteomes" id="UP000298663"/>
    </source>
</evidence>
<proteinExistence type="predicted"/>
<reference evidence="1 2" key="2">
    <citation type="journal article" date="2019" name="G3 (Bethesda)">
        <title>Hybrid Assembly of the Genome of the Entomopathogenic Nematode Steinernema carpocapsae Identifies the X-Chromosome.</title>
        <authorList>
            <person name="Serra L."/>
            <person name="Macchietto M."/>
            <person name="Macias-Munoz A."/>
            <person name="McGill C.J."/>
            <person name="Rodriguez I.M."/>
            <person name="Rodriguez B."/>
            <person name="Murad R."/>
            <person name="Mortazavi A."/>
        </authorList>
    </citation>
    <scope>NUCLEOTIDE SEQUENCE [LARGE SCALE GENOMIC DNA]</scope>
    <source>
        <strain evidence="1 2">ALL</strain>
    </source>
</reference>
<comment type="caution">
    <text evidence="1">The sequence shown here is derived from an EMBL/GenBank/DDBJ whole genome shotgun (WGS) entry which is preliminary data.</text>
</comment>
<accession>A0A4U5PG90</accession>
<evidence type="ECO:0000313" key="1">
    <source>
        <dbReference type="EMBL" id="TKR95393.1"/>
    </source>
</evidence>
<dbReference type="Proteomes" id="UP000298663">
    <property type="component" value="Unassembled WGS sequence"/>
</dbReference>
<protein>
    <submittedName>
        <fullName evidence="1">Uncharacterized protein</fullName>
    </submittedName>
</protein>
<name>A0A4U5PG90_STECR</name>
<organism evidence="1 2">
    <name type="scientific">Steinernema carpocapsae</name>
    <name type="common">Entomopathogenic nematode</name>
    <dbReference type="NCBI Taxonomy" id="34508"/>
    <lineage>
        <taxon>Eukaryota</taxon>
        <taxon>Metazoa</taxon>
        <taxon>Ecdysozoa</taxon>
        <taxon>Nematoda</taxon>
        <taxon>Chromadorea</taxon>
        <taxon>Rhabditida</taxon>
        <taxon>Tylenchina</taxon>
        <taxon>Panagrolaimomorpha</taxon>
        <taxon>Strongyloidoidea</taxon>
        <taxon>Steinernematidae</taxon>
        <taxon>Steinernema</taxon>
    </lineage>
</organism>
<gene>
    <name evidence="1" type="ORF">L596_009568</name>
</gene>